<reference evidence="2 3" key="1">
    <citation type="submission" date="2016-03" db="EMBL/GenBank/DDBJ databases">
        <title>How can Kluyveromyces marxianus grow so fast - potential evolutionary course in Saccharomyces Complex revealed by comparative genomics.</title>
        <authorList>
            <person name="Mo W."/>
            <person name="Lu W."/>
            <person name="Yang X."/>
            <person name="Qi J."/>
            <person name="Lv H."/>
        </authorList>
    </citation>
    <scope>NUCLEOTIDE SEQUENCE [LARGE SCALE GENOMIC DNA]</scope>
    <source>
        <strain evidence="2 3">FIM1</strain>
    </source>
</reference>
<sequence length="679" mass="79035">MLKSVEDLIQIDVHINEVNSKRDALAEKIKQLKDAEDVFVDEMDHIEKRLNDATLEISQIEKIEDIEPLRAKYGKLKILDQIETSFKEQQRALHEKEVLEGINSLNVGDFENGSFDSLINLKKIITTYDIGSGLVLNKYNAFIESLSTKLMSSFKQELLNSKWDTEYFVKSKKIVLDLRRQSSALFNLQKHLLTDPSIQSKSESQVEQDKCAQQYWNLQCISHNFFIKFMYHFSNPKFDDSGQQKQSIELYFKFLDRYLEANLFRCIDIFHDEEAGLTKEFLHEQFINHTLNPIRNKVTQTLTNISENQNQENLRTMIILISQIFINDNALSKKHFYSGVGLVSLLPNNILEAWLEFELDSTLRQYEKIISSPLSTNGTDLVKLLENMYGYFEPCFNIEYGNLESYKLQIVSRIFLELISSYNKFIVSADPALAQLPEEKQLEVTFLKLHNIILLEEYVSKLRFKPAFIDLTFTFNKLSGSSYTSIFSESLGSLEETIVTIRESIVHRWKKILKYSLNPYFRLSTWHDFSTNPNQCSTELINAIQKCTQLKNSFNELEFPNSISISIMTSLLSQWVSYLKDYVVKVNSFSDQGLKQVTIDYKELSNVFKIESIPPSVEEMEFEEFLTVLGIKDEKKDIKLPFLTKSYMSHSDDYSEVRSALDLKYISKSELRYALYKIL</sequence>
<dbReference type="Gene3D" id="1.10.357.100">
    <property type="entry name" value="Dsl1p vesicle tethering complex, Tip20p subunit, domain C"/>
    <property type="match status" value="1"/>
</dbReference>
<dbReference type="PANTHER" id="PTHR13520:SF0">
    <property type="entry name" value="RAD50-INTERACTING PROTEIN 1"/>
    <property type="match status" value="1"/>
</dbReference>
<evidence type="ECO:0000256" key="1">
    <source>
        <dbReference type="SAM" id="Coils"/>
    </source>
</evidence>
<dbReference type="Gene3D" id="1.10.10.2270">
    <property type="entry name" value="Dsl1p vesicle tethering complex, Tip20p subunit, domain E"/>
    <property type="match status" value="1"/>
</dbReference>
<gene>
    <name evidence="2" type="primary">TIP20</name>
    <name evidence="2" type="ORF">FIM1_4290</name>
</gene>
<dbReference type="InterPro" id="IPR042041">
    <property type="entry name" value="Tip20p_domA"/>
</dbReference>
<dbReference type="InterPro" id="IPR042042">
    <property type="entry name" value="Tip20p_domB"/>
</dbReference>
<dbReference type="Gene3D" id="6.10.280.210">
    <property type="entry name" value="Dsl1p vesicle tethering complex, Tip20p subunit, domain A"/>
    <property type="match status" value="1"/>
</dbReference>
<dbReference type="EMBL" id="CP015059">
    <property type="protein sequence ID" value="QGN17554.1"/>
    <property type="molecule type" value="Genomic_DNA"/>
</dbReference>
<dbReference type="InterPro" id="IPR042044">
    <property type="entry name" value="EXOC6PINT-1/Sec15/Tip20_C_dom2"/>
</dbReference>
<name>A0ABX6EYZ3_KLUMA</name>
<feature type="coiled-coil region" evidence="1">
    <location>
        <begin position="15"/>
        <end position="63"/>
    </location>
</feature>
<dbReference type="Gene3D" id="1.20.58.670">
    <property type="entry name" value="Dsl1p vesicle tethering complex, Tip20p subunit, domain D"/>
    <property type="match status" value="1"/>
</dbReference>
<dbReference type="InterPro" id="IPR007528">
    <property type="entry name" value="RINT1_Tip20"/>
</dbReference>
<evidence type="ECO:0000313" key="3">
    <source>
        <dbReference type="Proteomes" id="UP000422736"/>
    </source>
</evidence>
<dbReference type="InterPro" id="IPR042040">
    <property type="entry name" value="Tip20p_domE"/>
</dbReference>
<organism evidence="2 3">
    <name type="scientific">Kluyveromyces marxianus</name>
    <name type="common">Yeast</name>
    <name type="synonym">Candida kefyr</name>
    <dbReference type="NCBI Taxonomy" id="4911"/>
    <lineage>
        <taxon>Eukaryota</taxon>
        <taxon>Fungi</taxon>
        <taxon>Dikarya</taxon>
        <taxon>Ascomycota</taxon>
        <taxon>Saccharomycotina</taxon>
        <taxon>Saccharomycetes</taxon>
        <taxon>Saccharomycetales</taxon>
        <taxon>Saccharomycetaceae</taxon>
        <taxon>Kluyveromyces</taxon>
    </lineage>
</organism>
<proteinExistence type="predicted"/>
<dbReference type="Proteomes" id="UP000422736">
    <property type="component" value="Chromosome 6"/>
</dbReference>
<protein>
    <submittedName>
        <fullName evidence="2">Protein transport protein TIP20</fullName>
    </submittedName>
</protein>
<accession>A0ABX6EYZ3</accession>
<dbReference type="InterPro" id="IPR042043">
    <property type="entry name" value="Tip20p_domC"/>
</dbReference>
<dbReference type="PROSITE" id="PS51386">
    <property type="entry name" value="RINT1_TIP20"/>
    <property type="match status" value="1"/>
</dbReference>
<dbReference type="PANTHER" id="PTHR13520">
    <property type="entry name" value="RAD50-INTERACTING PROTEIN 1 RINT-1"/>
    <property type="match status" value="1"/>
</dbReference>
<keyword evidence="1" id="KW-0175">Coiled coil</keyword>
<evidence type="ECO:0000313" key="2">
    <source>
        <dbReference type="EMBL" id="QGN17554.1"/>
    </source>
</evidence>
<keyword evidence="3" id="KW-1185">Reference proteome</keyword>
<dbReference type="Pfam" id="PF04437">
    <property type="entry name" value="RINT1_TIP1"/>
    <property type="match status" value="1"/>
</dbReference>
<dbReference type="Gene3D" id="1.20.58.1420">
    <property type="entry name" value="Dsl1p vesicle tethering complex, Tip20p subunit, domain B"/>
    <property type="match status" value="1"/>
</dbReference>